<keyword evidence="9" id="KW-1185">Reference proteome</keyword>
<evidence type="ECO:0000256" key="1">
    <source>
        <dbReference type="ARBA" id="ARBA00022723"/>
    </source>
</evidence>
<dbReference type="OrthoDB" id="6365676at2759"/>
<dbReference type="GO" id="GO:0005667">
    <property type="term" value="C:transcription regulator complex"/>
    <property type="evidence" value="ECO:0007669"/>
    <property type="project" value="TreeGrafter"/>
</dbReference>
<keyword evidence="2" id="KW-0677">Repeat</keyword>
<dbReference type="EMBL" id="KL198031">
    <property type="protein sequence ID" value="KDQ15576.1"/>
    <property type="molecule type" value="Genomic_DNA"/>
</dbReference>
<gene>
    <name evidence="8" type="ORF">BOTBODRAFT_108145</name>
</gene>
<dbReference type="GO" id="GO:0000981">
    <property type="term" value="F:DNA-binding transcription factor activity, RNA polymerase II-specific"/>
    <property type="evidence" value="ECO:0007669"/>
    <property type="project" value="TreeGrafter"/>
</dbReference>
<dbReference type="InParanoid" id="A0A067MVH8"/>
<dbReference type="PROSITE" id="PS50157">
    <property type="entry name" value="ZINC_FINGER_C2H2_2"/>
    <property type="match status" value="2"/>
</dbReference>
<dbReference type="AlphaFoldDB" id="A0A067MVH8"/>
<dbReference type="STRING" id="930990.A0A067MVH8"/>
<feature type="region of interest" description="Disordered" evidence="6">
    <location>
        <begin position="1"/>
        <end position="28"/>
    </location>
</feature>
<keyword evidence="4" id="KW-0862">Zinc</keyword>
<keyword evidence="1" id="KW-0479">Metal-binding</keyword>
<evidence type="ECO:0000313" key="9">
    <source>
        <dbReference type="Proteomes" id="UP000027195"/>
    </source>
</evidence>
<dbReference type="GO" id="GO:0000978">
    <property type="term" value="F:RNA polymerase II cis-regulatory region sequence-specific DNA binding"/>
    <property type="evidence" value="ECO:0007669"/>
    <property type="project" value="TreeGrafter"/>
</dbReference>
<feature type="compositionally biased region" description="Low complexity" evidence="6">
    <location>
        <begin position="1"/>
        <end position="12"/>
    </location>
</feature>
<sequence length="97" mass="11062">MSAGSSHSAGHGDYARKSRGRQVPIATESGAQKDRTFVCEVDGCFKCFQRNEHLKRHIRSVHMDEKPNLCPHPGCDKSFSRRDNLLQHYKVHKSQEL</sequence>
<dbReference type="Pfam" id="PF00096">
    <property type="entry name" value="zf-C2H2"/>
    <property type="match status" value="2"/>
</dbReference>
<dbReference type="PANTHER" id="PTHR14003:SF19">
    <property type="entry name" value="YY2 TRANSCRIPTION FACTOR"/>
    <property type="match status" value="1"/>
</dbReference>
<dbReference type="HOGENOM" id="CLU_127751_1_0_1"/>
<dbReference type="InterPro" id="IPR013087">
    <property type="entry name" value="Znf_C2H2_type"/>
</dbReference>
<reference evidence="9" key="1">
    <citation type="journal article" date="2014" name="Proc. Natl. Acad. Sci. U.S.A.">
        <title>Extensive sampling of basidiomycete genomes demonstrates inadequacy of the white-rot/brown-rot paradigm for wood decay fungi.</title>
        <authorList>
            <person name="Riley R."/>
            <person name="Salamov A.A."/>
            <person name="Brown D.W."/>
            <person name="Nagy L.G."/>
            <person name="Floudas D."/>
            <person name="Held B.W."/>
            <person name="Levasseur A."/>
            <person name="Lombard V."/>
            <person name="Morin E."/>
            <person name="Otillar R."/>
            <person name="Lindquist E.A."/>
            <person name="Sun H."/>
            <person name="LaButti K.M."/>
            <person name="Schmutz J."/>
            <person name="Jabbour D."/>
            <person name="Luo H."/>
            <person name="Baker S.E."/>
            <person name="Pisabarro A.G."/>
            <person name="Walton J.D."/>
            <person name="Blanchette R.A."/>
            <person name="Henrissat B."/>
            <person name="Martin F."/>
            <person name="Cullen D."/>
            <person name="Hibbett D.S."/>
            <person name="Grigoriev I.V."/>
        </authorList>
    </citation>
    <scope>NUCLEOTIDE SEQUENCE [LARGE SCALE GENOMIC DNA]</scope>
    <source>
        <strain evidence="9">FD-172 SS1</strain>
    </source>
</reference>
<evidence type="ECO:0000256" key="4">
    <source>
        <dbReference type="ARBA" id="ARBA00022833"/>
    </source>
</evidence>
<evidence type="ECO:0000313" key="8">
    <source>
        <dbReference type="EMBL" id="KDQ15576.1"/>
    </source>
</evidence>
<protein>
    <recommendedName>
        <fullName evidence="7">C2H2-type domain-containing protein</fullName>
    </recommendedName>
</protein>
<dbReference type="GO" id="GO:0031519">
    <property type="term" value="C:PcG protein complex"/>
    <property type="evidence" value="ECO:0007669"/>
    <property type="project" value="TreeGrafter"/>
</dbReference>
<dbReference type="GO" id="GO:0000785">
    <property type="term" value="C:chromatin"/>
    <property type="evidence" value="ECO:0007669"/>
    <property type="project" value="TreeGrafter"/>
</dbReference>
<dbReference type="PANTHER" id="PTHR14003">
    <property type="entry name" value="TRANSCRIPTIONAL REPRESSOR PROTEIN YY"/>
    <property type="match status" value="1"/>
</dbReference>
<evidence type="ECO:0000256" key="6">
    <source>
        <dbReference type="SAM" id="MobiDB-lite"/>
    </source>
</evidence>
<accession>A0A067MVH8</accession>
<evidence type="ECO:0000259" key="7">
    <source>
        <dbReference type="PROSITE" id="PS50157"/>
    </source>
</evidence>
<dbReference type="Proteomes" id="UP000027195">
    <property type="component" value="Unassembled WGS sequence"/>
</dbReference>
<evidence type="ECO:0000256" key="3">
    <source>
        <dbReference type="ARBA" id="ARBA00022771"/>
    </source>
</evidence>
<dbReference type="GO" id="GO:0008270">
    <property type="term" value="F:zinc ion binding"/>
    <property type="evidence" value="ECO:0007669"/>
    <property type="project" value="UniProtKB-KW"/>
</dbReference>
<name>A0A067MVH8_BOTB1</name>
<evidence type="ECO:0000256" key="5">
    <source>
        <dbReference type="PROSITE-ProRule" id="PRU00042"/>
    </source>
</evidence>
<organism evidence="8 9">
    <name type="scientific">Botryobasidium botryosum (strain FD-172 SS1)</name>
    <dbReference type="NCBI Taxonomy" id="930990"/>
    <lineage>
        <taxon>Eukaryota</taxon>
        <taxon>Fungi</taxon>
        <taxon>Dikarya</taxon>
        <taxon>Basidiomycota</taxon>
        <taxon>Agaricomycotina</taxon>
        <taxon>Agaricomycetes</taxon>
        <taxon>Cantharellales</taxon>
        <taxon>Botryobasidiaceae</taxon>
        <taxon>Botryobasidium</taxon>
    </lineage>
</organism>
<keyword evidence="3 5" id="KW-0863">Zinc-finger</keyword>
<dbReference type="Gene3D" id="3.30.160.60">
    <property type="entry name" value="Classic Zinc Finger"/>
    <property type="match status" value="2"/>
</dbReference>
<dbReference type="SMART" id="SM00355">
    <property type="entry name" value="ZnF_C2H2"/>
    <property type="match status" value="2"/>
</dbReference>
<dbReference type="PROSITE" id="PS00028">
    <property type="entry name" value="ZINC_FINGER_C2H2_1"/>
    <property type="match status" value="2"/>
</dbReference>
<evidence type="ECO:0000256" key="2">
    <source>
        <dbReference type="ARBA" id="ARBA00022737"/>
    </source>
</evidence>
<feature type="domain" description="C2H2-type" evidence="7">
    <location>
        <begin position="37"/>
        <end position="67"/>
    </location>
</feature>
<proteinExistence type="predicted"/>
<dbReference type="SUPFAM" id="SSF57667">
    <property type="entry name" value="beta-beta-alpha zinc fingers"/>
    <property type="match status" value="2"/>
</dbReference>
<feature type="domain" description="C2H2-type" evidence="7">
    <location>
        <begin position="68"/>
        <end position="97"/>
    </location>
</feature>
<dbReference type="InterPro" id="IPR036236">
    <property type="entry name" value="Znf_C2H2_sf"/>
</dbReference>